<evidence type="ECO:0000256" key="8">
    <source>
        <dbReference type="ARBA" id="ARBA00022777"/>
    </source>
</evidence>
<feature type="transmembrane region" description="Helical" evidence="12">
    <location>
        <begin position="144"/>
        <end position="164"/>
    </location>
</feature>
<dbReference type="GO" id="GO:0016301">
    <property type="term" value="F:kinase activity"/>
    <property type="evidence" value="ECO:0007669"/>
    <property type="project" value="UniProtKB-KW"/>
</dbReference>
<dbReference type="NCBIfam" id="TIGR00830">
    <property type="entry name" value="PTBA"/>
    <property type="match status" value="1"/>
</dbReference>
<dbReference type="FunFam" id="3.30.1360.60:FF:000001">
    <property type="entry name" value="PTS system glucose-specific IIBC component PtsG"/>
    <property type="match status" value="1"/>
</dbReference>
<dbReference type="InterPro" id="IPR001127">
    <property type="entry name" value="PTS_EIIA_1_perm"/>
</dbReference>
<dbReference type="Pfam" id="PF00367">
    <property type="entry name" value="PTS_EIIB"/>
    <property type="match status" value="1"/>
</dbReference>
<sequence>MDKQKLAKEVLELVGGEENVRQVTHCMTRLRFYLHDDDLASKEKLEQTKGVVGVMQSGGQYQVIIGNDVADVYKELMKVTNLSSEHKSQTKGPKKKQNIISKLFDVLGSVFTPVLPAIAGAGMIKGLLSILVSLGWLTTDNQTYIILSVIGDGVFFFLPIILAYSAARTFGNNPFIAVAIGSVVVHPQMTELLGAGESISFLGLPVVGVSYAYSVIPIVITIWLASYVEKVLDRITPKSVNLIVVPMVTLLIVVPLMLIAIGPVGTVIGDSLSSVISYLFDNTGLFAGLLLGGTMSLLVITGMHHALLPIILDSLARNNFDYILPVIVAANLAQAGAAFGVFLKSKNKQFKSLSLSTSFTAAMGITEPAMYGVNVRLKKPFIAALIGGGVGGAFMTLFHIRAFVFPGNAGLPGFPMFFGGSLTNAILGILISFIVAAVITYFLGFEDVVSAEDNTVEKKTTPKKEDSPRTVNQQNIYSPIKGEVKALSEVNDPTFAGEIMGKGVAIEPSEGKVVSPINGKVVSVFKTKHAIGLKSDDGAEVLIHVGIDTVKLDGEFFTTYVNADDEVKVGDLLLEFNIKEIQKAGYNTITPIIITNTKQYTTIESNQQKEINENDLLLTLRV</sequence>
<evidence type="ECO:0000256" key="7">
    <source>
        <dbReference type="ARBA" id="ARBA00022692"/>
    </source>
</evidence>
<dbReference type="OrthoDB" id="9769191at2"/>
<dbReference type="Pfam" id="PF00358">
    <property type="entry name" value="PTS_EIIA_1"/>
    <property type="match status" value="1"/>
</dbReference>
<accession>A0A562QCS8</accession>
<feature type="domain" description="PTS EIIA type-1" evidence="13">
    <location>
        <begin position="492"/>
        <end position="596"/>
    </location>
</feature>
<dbReference type="InterPro" id="IPR003352">
    <property type="entry name" value="PTS_EIIC"/>
</dbReference>
<keyword evidence="5" id="KW-0808">Transferase</keyword>
<dbReference type="FunFam" id="2.70.70.10:FF:000001">
    <property type="entry name" value="PTS system glucose-specific IIA component"/>
    <property type="match status" value="1"/>
</dbReference>
<keyword evidence="6" id="KW-0598">Phosphotransferase system</keyword>
<dbReference type="PROSITE" id="PS01035">
    <property type="entry name" value="PTS_EIIB_TYPE_1_CYS"/>
    <property type="match status" value="1"/>
</dbReference>
<feature type="transmembrane region" description="Helical" evidence="12">
    <location>
        <begin position="103"/>
        <end position="124"/>
    </location>
</feature>
<dbReference type="PANTHER" id="PTHR30175:SF1">
    <property type="entry name" value="PTS SYSTEM ARBUTIN-, CELLOBIOSE-, AND SALICIN-SPECIFIC EIIBC COMPONENT-RELATED"/>
    <property type="match status" value="1"/>
</dbReference>
<protein>
    <submittedName>
        <fullName evidence="16">PTS system beta-glucoside-specific IIA component (Glc family) /PTS system beta-glucoside-specific IIB component (Glc family) /PTS system beta-glucoside-specific IIC component (Glc family)</fullName>
    </submittedName>
</protein>
<feature type="transmembrane region" description="Helical" evidence="12">
    <location>
        <begin position="171"/>
        <end position="189"/>
    </location>
</feature>
<evidence type="ECO:0000256" key="5">
    <source>
        <dbReference type="ARBA" id="ARBA00022679"/>
    </source>
</evidence>
<comment type="subcellular location">
    <subcellularLocation>
        <location evidence="1">Cell membrane</location>
        <topology evidence="1">Multi-pass membrane protein</topology>
    </subcellularLocation>
</comment>
<dbReference type="GO" id="GO:0005886">
    <property type="term" value="C:plasma membrane"/>
    <property type="evidence" value="ECO:0007669"/>
    <property type="project" value="UniProtKB-SubCell"/>
</dbReference>
<dbReference type="InterPro" id="IPR011297">
    <property type="entry name" value="PTS_IIABC_b_glu"/>
</dbReference>
<name>A0A562QCS8_9BACI</name>
<dbReference type="GO" id="GO:0009401">
    <property type="term" value="P:phosphoenolpyruvate-dependent sugar phosphotransferase system"/>
    <property type="evidence" value="ECO:0007669"/>
    <property type="project" value="UniProtKB-KW"/>
</dbReference>
<dbReference type="CDD" id="cd00212">
    <property type="entry name" value="PTS_IIB_glc"/>
    <property type="match status" value="1"/>
</dbReference>
<proteinExistence type="predicted"/>
<dbReference type="PROSITE" id="PS51103">
    <property type="entry name" value="PTS_EIIC_TYPE_1"/>
    <property type="match status" value="1"/>
</dbReference>
<evidence type="ECO:0000259" key="14">
    <source>
        <dbReference type="PROSITE" id="PS51098"/>
    </source>
</evidence>
<dbReference type="GO" id="GO:0015771">
    <property type="term" value="P:trehalose transport"/>
    <property type="evidence" value="ECO:0007669"/>
    <property type="project" value="TreeGrafter"/>
</dbReference>
<organism evidence="16 17">
    <name type="scientific">Halalkalibacter nanhaiisediminis</name>
    <dbReference type="NCBI Taxonomy" id="688079"/>
    <lineage>
        <taxon>Bacteria</taxon>
        <taxon>Bacillati</taxon>
        <taxon>Bacillota</taxon>
        <taxon>Bacilli</taxon>
        <taxon>Bacillales</taxon>
        <taxon>Bacillaceae</taxon>
        <taxon>Halalkalibacter</taxon>
    </lineage>
</organism>
<feature type="domain" description="PTS EIIC type-1" evidence="15">
    <location>
        <begin position="105"/>
        <end position="459"/>
    </location>
</feature>
<dbReference type="InterPro" id="IPR001996">
    <property type="entry name" value="PTS_IIB_1"/>
</dbReference>
<keyword evidence="7 12" id="KW-0812">Transmembrane</keyword>
<dbReference type="EMBL" id="VLKZ01000009">
    <property type="protein sequence ID" value="TWI54548.1"/>
    <property type="molecule type" value="Genomic_DNA"/>
</dbReference>
<dbReference type="RefSeq" id="WP_144451332.1">
    <property type="nucleotide sequence ID" value="NZ_VLKZ01000009.1"/>
</dbReference>
<evidence type="ECO:0000259" key="13">
    <source>
        <dbReference type="PROSITE" id="PS51093"/>
    </source>
</evidence>
<keyword evidence="3" id="KW-1003">Cell membrane</keyword>
<dbReference type="InterPro" id="IPR011055">
    <property type="entry name" value="Dup_hybrid_motif"/>
</dbReference>
<dbReference type="Gene3D" id="3.30.1360.60">
    <property type="entry name" value="Glucose permease domain IIB"/>
    <property type="match status" value="1"/>
</dbReference>
<dbReference type="SUPFAM" id="SSF51261">
    <property type="entry name" value="Duplicated hybrid motif"/>
    <property type="match status" value="1"/>
</dbReference>
<evidence type="ECO:0000256" key="1">
    <source>
        <dbReference type="ARBA" id="ARBA00004651"/>
    </source>
</evidence>
<dbReference type="InterPro" id="IPR018113">
    <property type="entry name" value="PTrfase_EIIB_Cys"/>
</dbReference>
<feature type="transmembrane region" description="Helical" evidence="12">
    <location>
        <begin position="209"/>
        <end position="228"/>
    </location>
</feature>
<dbReference type="Pfam" id="PF02378">
    <property type="entry name" value="PTS_EIIC"/>
    <property type="match status" value="1"/>
</dbReference>
<keyword evidence="4" id="KW-0762">Sugar transport</keyword>
<keyword evidence="10 12" id="KW-0472">Membrane</keyword>
<feature type="transmembrane region" description="Helical" evidence="12">
    <location>
        <begin position="381"/>
        <end position="405"/>
    </location>
</feature>
<dbReference type="Gene3D" id="2.70.70.10">
    <property type="entry name" value="Glucose Permease (Domain IIA)"/>
    <property type="match status" value="1"/>
</dbReference>
<dbReference type="PROSITE" id="PS00371">
    <property type="entry name" value="PTS_EIIA_TYPE_1_HIS"/>
    <property type="match status" value="1"/>
</dbReference>
<reference evidence="16 17" key="1">
    <citation type="journal article" date="2015" name="Stand. Genomic Sci.">
        <title>Genomic Encyclopedia of Bacterial and Archaeal Type Strains, Phase III: the genomes of soil and plant-associated and newly described type strains.</title>
        <authorList>
            <person name="Whitman W.B."/>
            <person name="Woyke T."/>
            <person name="Klenk H.P."/>
            <person name="Zhou Y."/>
            <person name="Lilburn T.G."/>
            <person name="Beck B.J."/>
            <person name="De Vos P."/>
            <person name="Vandamme P."/>
            <person name="Eisen J.A."/>
            <person name="Garrity G."/>
            <person name="Hugenholtz P."/>
            <person name="Kyrpides N.C."/>
        </authorList>
    </citation>
    <scope>NUCLEOTIDE SEQUENCE [LARGE SCALE GENOMIC DNA]</scope>
    <source>
        <strain evidence="16 17">CGMCC 1.10116</strain>
    </source>
</reference>
<keyword evidence="2" id="KW-0813">Transport</keyword>
<evidence type="ECO:0000256" key="4">
    <source>
        <dbReference type="ARBA" id="ARBA00022597"/>
    </source>
</evidence>
<dbReference type="PROSITE" id="PS51093">
    <property type="entry name" value="PTS_EIIA_TYPE_1"/>
    <property type="match status" value="1"/>
</dbReference>
<evidence type="ECO:0000256" key="10">
    <source>
        <dbReference type="ARBA" id="ARBA00023136"/>
    </source>
</evidence>
<dbReference type="SUPFAM" id="SSF55604">
    <property type="entry name" value="Glucose permease domain IIB"/>
    <property type="match status" value="1"/>
</dbReference>
<evidence type="ECO:0000313" key="17">
    <source>
        <dbReference type="Proteomes" id="UP000315711"/>
    </source>
</evidence>
<feature type="domain" description="PTS EIIB type-1" evidence="14">
    <location>
        <begin position="4"/>
        <end position="86"/>
    </location>
</feature>
<dbReference type="PANTHER" id="PTHR30175">
    <property type="entry name" value="PHOSPHOTRANSFERASE SYSTEM TRANSPORT PROTEIN"/>
    <property type="match status" value="1"/>
</dbReference>
<evidence type="ECO:0000313" key="16">
    <source>
        <dbReference type="EMBL" id="TWI54548.1"/>
    </source>
</evidence>
<dbReference type="PROSITE" id="PS51098">
    <property type="entry name" value="PTS_EIIB_TYPE_1"/>
    <property type="match status" value="1"/>
</dbReference>
<dbReference type="GO" id="GO:0008982">
    <property type="term" value="F:protein-N(PI)-phosphohistidine-sugar phosphotransferase activity"/>
    <property type="evidence" value="ECO:0007669"/>
    <property type="project" value="InterPro"/>
</dbReference>
<keyword evidence="8" id="KW-0418">Kinase</keyword>
<keyword evidence="9 12" id="KW-1133">Transmembrane helix</keyword>
<gene>
    <name evidence="16" type="ORF">IQ10_03102</name>
</gene>
<evidence type="ECO:0000256" key="11">
    <source>
        <dbReference type="PROSITE-ProRule" id="PRU00421"/>
    </source>
</evidence>
<feature type="transmembrane region" description="Helical" evidence="12">
    <location>
        <begin position="355"/>
        <end position="374"/>
    </location>
</feature>
<evidence type="ECO:0000256" key="12">
    <source>
        <dbReference type="SAM" id="Phobius"/>
    </source>
</evidence>
<dbReference type="InterPro" id="IPR013013">
    <property type="entry name" value="PTS_EIIC_1"/>
</dbReference>
<feature type="transmembrane region" description="Helical" evidence="12">
    <location>
        <begin position="322"/>
        <end position="343"/>
    </location>
</feature>
<evidence type="ECO:0000256" key="9">
    <source>
        <dbReference type="ARBA" id="ARBA00022989"/>
    </source>
</evidence>
<dbReference type="NCBIfam" id="TIGR01995">
    <property type="entry name" value="PTS-II-ABC-beta"/>
    <property type="match status" value="1"/>
</dbReference>
<feature type="transmembrane region" description="Helical" evidence="12">
    <location>
        <begin position="425"/>
        <end position="444"/>
    </location>
</feature>
<keyword evidence="17" id="KW-1185">Reference proteome</keyword>
<dbReference type="AlphaFoldDB" id="A0A562QCS8"/>
<comment type="caution">
    <text evidence="16">The sequence shown here is derived from an EMBL/GenBank/DDBJ whole genome shotgun (WGS) entry which is preliminary data.</text>
</comment>
<evidence type="ECO:0000256" key="2">
    <source>
        <dbReference type="ARBA" id="ARBA00022448"/>
    </source>
</evidence>
<feature type="transmembrane region" description="Helical" evidence="12">
    <location>
        <begin position="240"/>
        <end position="265"/>
    </location>
</feature>
<evidence type="ECO:0000256" key="6">
    <source>
        <dbReference type="ARBA" id="ARBA00022683"/>
    </source>
</evidence>
<dbReference type="InterPro" id="IPR050558">
    <property type="entry name" value="PTS_Sugar-Specific_Components"/>
</dbReference>
<evidence type="ECO:0000256" key="3">
    <source>
        <dbReference type="ARBA" id="ARBA00022475"/>
    </source>
</evidence>
<evidence type="ECO:0000259" key="15">
    <source>
        <dbReference type="PROSITE" id="PS51103"/>
    </source>
</evidence>
<feature type="active site" description="Phosphocysteine intermediate; for EIIB activity" evidence="11">
    <location>
        <position position="26"/>
    </location>
</feature>
<dbReference type="GO" id="GO:0090589">
    <property type="term" value="F:protein-phosphocysteine-trehalose phosphotransferase system transporter activity"/>
    <property type="evidence" value="ECO:0007669"/>
    <property type="project" value="TreeGrafter"/>
</dbReference>
<dbReference type="InterPro" id="IPR036878">
    <property type="entry name" value="Glu_permease_IIB"/>
</dbReference>
<feature type="transmembrane region" description="Helical" evidence="12">
    <location>
        <begin position="285"/>
        <end position="310"/>
    </location>
</feature>
<dbReference type="Proteomes" id="UP000315711">
    <property type="component" value="Unassembled WGS sequence"/>
</dbReference>